<evidence type="ECO:0000313" key="1">
    <source>
        <dbReference type="EMBL" id="QOR57835.1"/>
    </source>
</evidence>
<dbReference type="RefSeq" id="YP_010113475.1">
    <property type="nucleotide sequence ID" value="NC_055903.1"/>
</dbReference>
<dbReference type="Proteomes" id="UP000594103">
    <property type="component" value="Segment"/>
</dbReference>
<proteinExistence type="predicted"/>
<dbReference type="KEGG" id="vg:65132000"/>
<keyword evidence="2" id="KW-1185">Reference proteome</keyword>
<organism evidence="1 2">
    <name type="scientific">uncultured phage cr272_1</name>
    <dbReference type="NCBI Taxonomy" id="2772094"/>
    <lineage>
        <taxon>Viruses</taxon>
        <taxon>Duplodnaviria</taxon>
        <taxon>Heunggongvirae</taxon>
        <taxon>Uroviricota</taxon>
        <taxon>Caudoviricetes</taxon>
        <taxon>Crassvirales</taxon>
        <taxon>Suoliviridae</taxon>
        <taxon>Oafivirinae</taxon>
        <taxon>Buhlduvirus</taxon>
        <taxon>Buhlduvirus porcinus</taxon>
    </lineage>
</organism>
<name>A0A7M1RTR0_9CAUD</name>
<protein>
    <submittedName>
        <fullName evidence="1">Uncharacterized protein</fullName>
    </submittedName>
</protein>
<accession>A0A7M1RTR0</accession>
<evidence type="ECO:0000313" key="2">
    <source>
        <dbReference type="Proteomes" id="UP000594103"/>
    </source>
</evidence>
<sequence length="491" mass="56061">MVYAYDLWAPLPTKDLYNTQLMLASINAAKDMYDKAESALKEYYTKYGDFYSPIKKDVDWYQRNVIDPVQTTISNMYDSGVDPLRSAEGRSQLMRLATSAPVGEINKRKVAAKMAEEYLKNVGQLQALNKYDPEFEKFVLAQQGIPMLDSWDTGVNGIWTRTAPAEFLTLNQATAHWFDNMEGSDKGTKGGYNYFGIDDSDLEDVANPHIQGFTDSLLGKYYLSKIRDRVSSENPYRSPKEIENISRGQLLKEVAQSQKERKFMKRDADKFALMAKQNEYDVAREDRRHKHAMLEAAASRGYDNGNMMLSVFDQLNAYAANGIIHPQARNTTQFAHISPTTNPRNQWIAPVAAGIKQKLNTKSKEYYYEVPVSQLSTLVRMWNKRNAAQDIQTLDKNMIGKTVVFNPTGEYTLQIDAHGNPHYYSLGTISTRHKKNQEITLDPLTTSRKKDPNFLYKMEVKKEQLNFELNLQGKKLVSSGIPETNPVYNHR</sequence>
<dbReference type="EMBL" id="MT774410">
    <property type="protein sequence ID" value="QOR57835.1"/>
    <property type="molecule type" value="Genomic_DNA"/>
</dbReference>
<reference evidence="1 2" key="1">
    <citation type="submission" date="2020-07" db="EMBL/GenBank/DDBJ databases">
        <title>Taxonomic proposal: Crassvirales, a new order of highly abundant and diverse bacterial viruses.</title>
        <authorList>
            <person name="Shkoporov A.N."/>
            <person name="Stockdale S.R."/>
            <person name="Guerin E."/>
            <person name="Ross R.P."/>
            <person name="Hill C."/>
        </authorList>
    </citation>
    <scope>NUCLEOTIDE SEQUENCE [LARGE SCALE GENOMIC DNA]</scope>
</reference>
<dbReference type="GeneID" id="65132000"/>